<protein>
    <submittedName>
        <fullName evidence="2">Uncharacterized protein</fullName>
    </submittedName>
</protein>
<reference evidence="2" key="1">
    <citation type="journal article" date="2022" name="bioRxiv">
        <title>Sequencing and chromosome-scale assembly of the giantPleurodeles waltlgenome.</title>
        <authorList>
            <person name="Brown T."/>
            <person name="Elewa A."/>
            <person name="Iarovenko S."/>
            <person name="Subramanian E."/>
            <person name="Araus A.J."/>
            <person name="Petzold A."/>
            <person name="Susuki M."/>
            <person name="Suzuki K.-i.T."/>
            <person name="Hayashi T."/>
            <person name="Toyoda A."/>
            <person name="Oliveira C."/>
            <person name="Osipova E."/>
            <person name="Leigh N.D."/>
            <person name="Simon A."/>
            <person name="Yun M.H."/>
        </authorList>
    </citation>
    <scope>NUCLEOTIDE SEQUENCE</scope>
    <source>
        <strain evidence="2">20211129_DDA</strain>
        <tissue evidence="2">Liver</tissue>
    </source>
</reference>
<organism evidence="2 3">
    <name type="scientific">Pleurodeles waltl</name>
    <name type="common">Iberian ribbed newt</name>
    <dbReference type="NCBI Taxonomy" id="8319"/>
    <lineage>
        <taxon>Eukaryota</taxon>
        <taxon>Metazoa</taxon>
        <taxon>Chordata</taxon>
        <taxon>Craniata</taxon>
        <taxon>Vertebrata</taxon>
        <taxon>Euteleostomi</taxon>
        <taxon>Amphibia</taxon>
        <taxon>Batrachia</taxon>
        <taxon>Caudata</taxon>
        <taxon>Salamandroidea</taxon>
        <taxon>Salamandridae</taxon>
        <taxon>Pleurodelinae</taxon>
        <taxon>Pleurodeles</taxon>
    </lineage>
</organism>
<evidence type="ECO:0000256" key="1">
    <source>
        <dbReference type="SAM" id="MobiDB-lite"/>
    </source>
</evidence>
<gene>
    <name evidence="2" type="ORF">NDU88_004753</name>
</gene>
<dbReference type="Proteomes" id="UP001066276">
    <property type="component" value="Chromosome 12"/>
</dbReference>
<keyword evidence="3" id="KW-1185">Reference proteome</keyword>
<accession>A0AAV7L0S5</accession>
<dbReference type="EMBL" id="JANPWB010000016">
    <property type="protein sequence ID" value="KAJ1084607.1"/>
    <property type="molecule type" value="Genomic_DNA"/>
</dbReference>
<evidence type="ECO:0000313" key="2">
    <source>
        <dbReference type="EMBL" id="KAJ1084607.1"/>
    </source>
</evidence>
<comment type="caution">
    <text evidence="2">The sequence shown here is derived from an EMBL/GenBank/DDBJ whole genome shotgun (WGS) entry which is preliminary data.</text>
</comment>
<dbReference type="AlphaFoldDB" id="A0AAV7L0S5"/>
<proteinExistence type="predicted"/>
<sequence>MSISRVARHDRIVIRDRSRNPCQPVVEPRVVRRVHAPGTAPPPNRTADSKEQRSGALLSPARLPCCSKVQRSGALLSPARLPGCFRSKTTHPEAPVYRRNRPEAPAEYWIRPEAPAERRSLRTGSTSRGHDEKQVCCLEGRFAYQGDTVFQEVGRLEATRLPA</sequence>
<evidence type="ECO:0000313" key="3">
    <source>
        <dbReference type="Proteomes" id="UP001066276"/>
    </source>
</evidence>
<name>A0AAV7L0S5_PLEWA</name>
<feature type="region of interest" description="Disordered" evidence="1">
    <location>
        <begin position="31"/>
        <end position="54"/>
    </location>
</feature>